<name>A0A6J4T4J6_9ACTN</name>
<comment type="similarity">
    <text evidence="1">Belongs to the DprA/Smf family.</text>
</comment>
<dbReference type="PANTHER" id="PTHR43022:SF1">
    <property type="entry name" value="PROTEIN SMF"/>
    <property type="match status" value="1"/>
</dbReference>
<evidence type="ECO:0000256" key="1">
    <source>
        <dbReference type="ARBA" id="ARBA00006525"/>
    </source>
</evidence>
<dbReference type="GO" id="GO:0009294">
    <property type="term" value="P:DNA-mediated transformation"/>
    <property type="evidence" value="ECO:0007669"/>
    <property type="project" value="InterPro"/>
</dbReference>
<feature type="domain" description="Smf/DprA SLOG" evidence="2">
    <location>
        <begin position="81"/>
        <end position="293"/>
    </location>
</feature>
<evidence type="ECO:0000313" key="3">
    <source>
        <dbReference type="EMBL" id="CAA9513217.1"/>
    </source>
</evidence>
<proteinExistence type="inferred from homology"/>
<organism evidence="3">
    <name type="scientific">uncultured Solirubrobacteraceae bacterium</name>
    <dbReference type="NCBI Taxonomy" id="1162706"/>
    <lineage>
        <taxon>Bacteria</taxon>
        <taxon>Bacillati</taxon>
        <taxon>Actinomycetota</taxon>
        <taxon>Thermoleophilia</taxon>
        <taxon>Solirubrobacterales</taxon>
        <taxon>Solirubrobacteraceae</taxon>
        <taxon>environmental samples</taxon>
    </lineage>
</organism>
<protein>
    <submittedName>
        <fullName evidence="3">Rossmann fold nucleotide-binding protein Smf possibly involved in DNA uptake</fullName>
    </submittedName>
</protein>
<evidence type="ECO:0000259" key="2">
    <source>
        <dbReference type="Pfam" id="PF02481"/>
    </source>
</evidence>
<sequence length="367" mass="38403">MTAVLACDRCLRQAWLVQRLGGRLEIARHEEVRLPEVLALSDEDLIAALGGPDPKEIRAEHASFDPGPARAAAARAGLTPVCVHDPLYPRRLAEMRDAPSVLHVAGALERLERLGDEEVRTVAIVGTRRATRDGLEVARALGRDLALAGVPVMSGMALGIDSAAQRGAVDAGGLSVAVLAGCADVPYPRRERALHASLVQKGLVVSEAPTGGRAWKWSFPARNRIIAGLADLTVVVEAAERSGSLITADLAMRLGRDVAAVPGPVTSSVCAGTNGLLRDGAVLVRDAQDVLDALYGAGGAPVLRTTAVELEPHLAVIFDAVAEGRNTVAALAGTSTERAEQAMIGLTELELRGLVRREPGGRYAVAL</sequence>
<gene>
    <name evidence="3" type="ORF">AVDCRST_MAG85-2461</name>
</gene>
<dbReference type="Pfam" id="PF02481">
    <property type="entry name" value="DNA_processg_A"/>
    <property type="match status" value="1"/>
</dbReference>
<dbReference type="SUPFAM" id="SSF102405">
    <property type="entry name" value="MCP/YpsA-like"/>
    <property type="match status" value="1"/>
</dbReference>
<dbReference type="EMBL" id="CADCVT010000267">
    <property type="protein sequence ID" value="CAA9513217.1"/>
    <property type="molecule type" value="Genomic_DNA"/>
</dbReference>
<dbReference type="InterPro" id="IPR057666">
    <property type="entry name" value="DrpA_SLOG"/>
</dbReference>
<dbReference type="AlphaFoldDB" id="A0A6J4T4J6"/>
<accession>A0A6J4T4J6</accession>
<dbReference type="Gene3D" id="3.40.50.450">
    <property type="match status" value="1"/>
</dbReference>
<dbReference type="InterPro" id="IPR003488">
    <property type="entry name" value="DprA"/>
</dbReference>
<dbReference type="NCBIfam" id="TIGR00732">
    <property type="entry name" value="dprA"/>
    <property type="match status" value="1"/>
</dbReference>
<reference evidence="3" key="1">
    <citation type="submission" date="2020-02" db="EMBL/GenBank/DDBJ databases">
        <authorList>
            <person name="Meier V. D."/>
        </authorList>
    </citation>
    <scope>NUCLEOTIDE SEQUENCE</scope>
    <source>
        <strain evidence="3">AVDCRST_MAG85</strain>
    </source>
</reference>
<dbReference type="PANTHER" id="PTHR43022">
    <property type="entry name" value="PROTEIN SMF"/>
    <property type="match status" value="1"/>
</dbReference>